<keyword evidence="3" id="KW-1185">Reference proteome</keyword>
<dbReference type="AlphaFoldDB" id="A0A069C7X1"/>
<organism evidence="1 3">
    <name type="scientific">Rozella allomycis (strain CSF55)</name>
    <dbReference type="NCBI Taxonomy" id="988480"/>
    <lineage>
        <taxon>Eukaryota</taxon>
        <taxon>Fungi</taxon>
        <taxon>Fungi incertae sedis</taxon>
        <taxon>Cryptomycota</taxon>
        <taxon>Cryptomycota incertae sedis</taxon>
        <taxon>Rozella</taxon>
    </lineage>
</organism>
<sequence>MLDDISKNLYGNRVAQVFGQDTFDSGSLAVLMRDILLHSSSQDLGRRKCPEALYHCLFFGIFLASIHNGEDVIVQSNKEAGNGRYDVCKDLSTIDRASDVALSQIGERDYCHDLTGYQCHLMGIAFFKKFPSIKYAFLQK</sequence>
<evidence type="ECO:0000313" key="1">
    <source>
        <dbReference type="EMBL" id="EPZ36336.1"/>
    </source>
</evidence>
<dbReference type="EMBL" id="KE560523">
    <property type="protein sequence ID" value="EPZ36598.1"/>
    <property type="molecule type" value="Genomic_DNA"/>
</dbReference>
<gene>
    <name evidence="2" type="ORF">O9G_001582</name>
    <name evidence="1" type="ORF">O9G_006350</name>
</gene>
<dbReference type="HOGENOM" id="CLU_1836268_0_0_1"/>
<name>A0A069C7X1_ROZAC</name>
<proteinExistence type="predicted"/>
<dbReference type="Proteomes" id="UP000030755">
    <property type="component" value="Unassembled WGS sequence"/>
</dbReference>
<evidence type="ECO:0000313" key="2">
    <source>
        <dbReference type="EMBL" id="EPZ36598.1"/>
    </source>
</evidence>
<dbReference type="EMBL" id="KE560587">
    <property type="protein sequence ID" value="EPZ36336.1"/>
    <property type="molecule type" value="Genomic_DNA"/>
</dbReference>
<accession>A0A069C7X1</accession>
<protein>
    <submittedName>
        <fullName evidence="1">Uncharacterized protein</fullName>
    </submittedName>
</protein>
<reference evidence="1 3" key="1">
    <citation type="journal article" date="2013" name="Curr. Biol.">
        <title>Shared signatures of parasitism and phylogenomics unite Cryptomycota and microsporidia.</title>
        <authorList>
            <person name="James T.Y."/>
            <person name="Pelin A."/>
            <person name="Bonen L."/>
            <person name="Ahrendt S."/>
            <person name="Sain D."/>
            <person name="Corradi N."/>
            <person name="Stajich J.E."/>
        </authorList>
    </citation>
    <scope>NUCLEOTIDE SEQUENCE [LARGE SCALE GENOMIC DNA]</scope>
    <source>
        <strain evidence="1 3">CSF55</strain>
    </source>
</reference>
<evidence type="ECO:0000313" key="3">
    <source>
        <dbReference type="Proteomes" id="UP000030755"/>
    </source>
</evidence>